<keyword evidence="2" id="KW-1133">Transmembrane helix</keyword>
<dbReference type="InterPro" id="IPR024338">
    <property type="entry name" value="MID1/Yam8"/>
</dbReference>
<dbReference type="InParanoid" id="A0A3N4L0F6"/>
<gene>
    <name evidence="3" type="ORF">P167DRAFT_489281</name>
</gene>
<proteinExistence type="predicted"/>
<protein>
    <recommendedName>
        <fullName evidence="5">FZ domain-containing protein</fullName>
    </recommendedName>
</protein>
<feature type="transmembrane region" description="Helical" evidence="2">
    <location>
        <begin position="595"/>
        <end position="615"/>
    </location>
</feature>
<dbReference type="STRING" id="1392247.A0A3N4L0F6"/>
<dbReference type="PANTHER" id="PTHR39142">
    <property type="entry name" value="MID1P"/>
    <property type="match status" value="1"/>
</dbReference>
<feature type="region of interest" description="Disordered" evidence="1">
    <location>
        <begin position="100"/>
        <end position="124"/>
    </location>
</feature>
<dbReference type="GO" id="GO:0005262">
    <property type="term" value="F:calcium channel activity"/>
    <property type="evidence" value="ECO:0007669"/>
    <property type="project" value="InterPro"/>
</dbReference>
<sequence>MPSLSLSSCSFSLTPLQSKFLASFFATTLLVLVLFFVSNPRSAYSFDTSILELQDLQELRTRDNEIVRGLGNGVPGRYNLQFGEINYWLLEPNDLYGSSTAKRGAGSELRKRDGEHGNEKRQDDNAVELYITFNTCLQPQPNQDLPESQRPIAPPPELQVFMSSTSENQAPGPAVTDKPQTVIPIIGGFGNLTITTSGSTWIGVYAPTVDDTDEWVDIWNYEIVLSTTRPYHQYIEDQFLYLIDTDDSSALLITGNMTTTSSREGGFDEDVDGDELMTRTPPYKMYAQNTGVHSRFSGLERSYCAVKGLAQTSTSDVSMTRRGLGNLPKEQFHLRELNSSSTYIGFLTRPGGNGSDPDDTSGTVWRAMRINTKGDGNCQIIYNLPFCSEVAYAVPSNPTLFGIQQLTSFYDNIAASWYQNFSYSLQQIPCNASKSSAYSLARTCDDCAAAYKNWLCAVTIPRCMDYSSTLSYLAERASNELFYNATNKGLQLHPYSPTLSPASLAAHTNTTGTSVASRNKQIDQVIRPGPYKEVKPCMDLCWTLVQSCPTTFGFSCPNMKQPGGERSYGDRDGDGDVTCSYLGAVYFLSAAGRGWSMGLGAAGWVLWMVVWTLVWEGM</sequence>
<evidence type="ECO:0000256" key="1">
    <source>
        <dbReference type="SAM" id="MobiDB-lite"/>
    </source>
</evidence>
<evidence type="ECO:0000313" key="3">
    <source>
        <dbReference type="EMBL" id="RPB11465.1"/>
    </source>
</evidence>
<accession>A0A3N4L0F6</accession>
<dbReference type="OrthoDB" id="5405745at2759"/>
<keyword evidence="2" id="KW-0472">Membrane</keyword>
<dbReference type="Proteomes" id="UP000277580">
    <property type="component" value="Unassembled WGS sequence"/>
</dbReference>
<dbReference type="PANTHER" id="PTHR39142:SF1">
    <property type="entry name" value="AEL197CP"/>
    <property type="match status" value="1"/>
</dbReference>
<evidence type="ECO:0000256" key="2">
    <source>
        <dbReference type="SAM" id="Phobius"/>
    </source>
</evidence>
<evidence type="ECO:0000313" key="4">
    <source>
        <dbReference type="Proteomes" id="UP000277580"/>
    </source>
</evidence>
<dbReference type="FunCoup" id="A0A3N4L0F6">
    <property type="interactions" value="47"/>
</dbReference>
<organism evidence="3 4">
    <name type="scientific">Morchella conica CCBAS932</name>
    <dbReference type="NCBI Taxonomy" id="1392247"/>
    <lineage>
        <taxon>Eukaryota</taxon>
        <taxon>Fungi</taxon>
        <taxon>Dikarya</taxon>
        <taxon>Ascomycota</taxon>
        <taxon>Pezizomycotina</taxon>
        <taxon>Pezizomycetes</taxon>
        <taxon>Pezizales</taxon>
        <taxon>Morchellaceae</taxon>
        <taxon>Morchella</taxon>
    </lineage>
</organism>
<feature type="transmembrane region" description="Helical" evidence="2">
    <location>
        <begin position="20"/>
        <end position="37"/>
    </location>
</feature>
<dbReference type="Pfam" id="PF12929">
    <property type="entry name" value="Mid1"/>
    <property type="match status" value="1"/>
</dbReference>
<keyword evidence="4" id="KW-1185">Reference proteome</keyword>
<dbReference type="EMBL" id="ML119135">
    <property type="protein sequence ID" value="RPB11465.1"/>
    <property type="molecule type" value="Genomic_DNA"/>
</dbReference>
<dbReference type="GO" id="GO:0098703">
    <property type="term" value="P:calcium ion import across plasma membrane"/>
    <property type="evidence" value="ECO:0007669"/>
    <property type="project" value="InterPro"/>
</dbReference>
<reference evidence="3 4" key="1">
    <citation type="journal article" date="2018" name="Nat. Ecol. Evol.">
        <title>Pezizomycetes genomes reveal the molecular basis of ectomycorrhizal truffle lifestyle.</title>
        <authorList>
            <person name="Murat C."/>
            <person name="Payen T."/>
            <person name="Noel B."/>
            <person name="Kuo A."/>
            <person name="Morin E."/>
            <person name="Chen J."/>
            <person name="Kohler A."/>
            <person name="Krizsan K."/>
            <person name="Balestrini R."/>
            <person name="Da Silva C."/>
            <person name="Montanini B."/>
            <person name="Hainaut M."/>
            <person name="Levati E."/>
            <person name="Barry K.W."/>
            <person name="Belfiori B."/>
            <person name="Cichocki N."/>
            <person name="Clum A."/>
            <person name="Dockter R.B."/>
            <person name="Fauchery L."/>
            <person name="Guy J."/>
            <person name="Iotti M."/>
            <person name="Le Tacon F."/>
            <person name="Lindquist E.A."/>
            <person name="Lipzen A."/>
            <person name="Malagnac F."/>
            <person name="Mello A."/>
            <person name="Molinier V."/>
            <person name="Miyauchi S."/>
            <person name="Poulain J."/>
            <person name="Riccioni C."/>
            <person name="Rubini A."/>
            <person name="Sitrit Y."/>
            <person name="Splivallo R."/>
            <person name="Traeger S."/>
            <person name="Wang M."/>
            <person name="Zifcakova L."/>
            <person name="Wipf D."/>
            <person name="Zambonelli A."/>
            <person name="Paolocci F."/>
            <person name="Nowrousian M."/>
            <person name="Ottonello S."/>
            <person name="Baldrian P."/>
            <person name="Spatafora J.W."/>
            <person name="Henrissat B."/>
            <person name="Nagy L.G."/>
            <person name="Aury J.M."/>
            <person name="Wincker P."/>
            <person name="Grigoriev I.V."/>
            <person name="Bonfante P."/>
            <person name="Martin F.M."/>
        </authorList>
    </citation>
    <scope>NUCLEOTIDE SEQUENCE [LARGE SCALE GENOMIC DNA]</scope>
    <source>
        <strain evidence="3 4">CCBAS932</strain>
    </source>
</reference>
<name>A0A3N4L0F6_9PEZI</name>
<feature type="compositionally biased region" description="Basic and acidic residues" evidence="1">
    <location>
        <begin position="108"/>
        <end position="124"/>
    </location>
</feature>
<keyword evidence="2" id="KW-0812">Transmembrane</keyword>
<evidence type="ECO:0008006" key="5">
    <source>
        <dbReference type="Google" id="ProtNLM"/>
    </source>
</evidence>
<dbReference type="AlphaFoldDB" id="A0A3N4L0F6"/>